<dbReference type="AlphaFoldDB" id="M6HMT6"/>
<evidence type="ECO:0000313" key="1">
    <source>
        <dbReference type="EMBL" id="EMM96692.1"/>
    </source>
</evidence>
<protein>
    <submittedName>
        <fullName evidence="1">Uncharacterized protein</fullName>
    </submittedName>
</protein>
<name>M6HMT6_LEPIR</name>
<proteinExistence type="predicted"/>
<organism evidence="1 2">
    <name type="scientific">Leptospira interrogans serovar Zanoni str. LT2156</name>
    <dbReference type="NCBI Taxonomy" id="1001601"/>
    <lineage>
        <taxon>Bacteria</taxon>
        <taxon>Pseudomonadati</taxon>
        <taxon>Spirochaetota</taxon>
        <taxon>Spirochaetia</taxon>
        <taxon>Leptospirales</taxon>
        <taxon>Leptospiraceae</taxon>
        <taxon>Leptospira</taxon>
    </lineage>
</organism>
<accession>M6HMT6</accession>
<comment type="caution">
    <text evidence="1">The sequence shown here is derived from an EMBL/GenBank/DDBJ whole genome shotgun (WGS) entry which is preliminary data.</text>
</comment>
<evidence type="ECO:0000313" key="2">
    <source>
        <dbReference type="Proteomes" id="UP000012089"/>
    </source>
</evidence>
<dbReference type="EMBL" id="AFMF02000022">
    <property type="protein sequence ID" value="EMM96692.1"/>
    <property type="molecule type" value="Genomic_DNA"/>
</dbReference>
<dbReference type="Proteomes" id="UP000012089">
    <property type="component" value="Unassembled WGS sequence"/>
</dbReference>
<sequence>MKHFLDRLERIHKVQDRNLRIRNQFFPERRVDFEKNSFIKKKRNILFSIFLGEIDTCLKKSLWLRVQLD</sequence>
<reference evidence="1 2" key="1">
    <citation type="submission" date="2013-01" db="EMBL/GenBank/DDBJ databases">
        <authorList>
            <person name="Harkins D.M."/>
            <person name="Durkin A.S."/>
            <person name="Brinkac L.M."/>
            <person name="Haft D.H."/>
            <person name="Selengut J.D."/>
            <person name="Sanka R."/>
            <person name="DePew J."/>
            <person name="Purushe J."/>
            <person name="Tulsiani S.M."/>
            <person name="Graham G.C."/>
            <person name="Burns M.-A."/>
            <person name="Dohnt M.F."/>
            <person name="Smythe L.D."/>
            <person name="McKay D.B."/>
            <person name="Craig S.B."/>
            <person name="Vinetz J.M."/>
            <person name="Sutton G.G."/>
            <person name="Nierman W.C."/>
            <person name="Fouts D.E."/>
        </authorList>
    </citation>
    <scope>NUCLEOTIDE SEQUENCE [LARGE SCALE GENOMIC DNA]</scope>
    <source>
        <strain evidence="1 2">LT2156</strain>
    </source>
</reference>
<gene>
    <name evidence="1" type="ORF">LEP1GSC158_1145</name>
</gene>